<evidence type="ECO:0000313" key="10">
    <source>
        <dbReference type="EMBL" id="ABW26133.1"/>
    </source>
</evidence>
<feature type="binding site" evidence="9">
    <location>
        <position position="192"/>
    </location>
    <ligand>
        <name>substrate</name>
    </ligand>
</feature>
<feature type="active site" description="Nucleophile" evidence="9">
    <location>
        <position position="192"/>
    </location>
</feature>
<proteinExistence type="inferred from homology"/>
<dbReference type="Proteomes" id="UP000000268">
    <property type="component" value="Chromosome"/>
</dbReference>
<sequence>MADWQTIPGGVTAPQGYRAAGMATGLKPSGAKDLALIVSDVKAHGAGVFTTNRVKAACVTYSQDRIQTGPTEIQAILCNSGQANAGTGPQGDAIAIAQAKSAAQTLGLTPEAILIASTGVIGEQIPIDKVEAAMPQLVGQLSTEGSDQAAQAIMTTDLVPKTIALETHIGGQPVRVGGIAKGSGMIHPDMATLLVFVTCDAQVEPTLWQLMIGRAADRSFNQVTVDGDTSTNDMLLALANGQSAAPAIQGPSPEAEQVEALVTEVCKQLAQKIARDGEGATCLIEVQVQGATDEASAQKIAKTIAGSMLVKSAVFGRDPNWGRIAMAAGRAGVDFDATQLHIQLGDFVLMHHGTPQAFDREAASQYLHQDPVMIQVSVGDGAGMGKAWGCDLSYDYVKINAEYTT</sequence>
<dbReference type="eggNOG" id="COG1364">
    <property type="taxonomic scope" value="Bacteria"/>
</dbReference>
<dbReference type="NCBIfam" id="NF003802">
    <property type="entry name" value="PRK05388.1"/>
    <property type="match status" value="1"/>
</dbReference>
<evidence type="ECO:0000256" key="7">
    <source>
        <dbReference type="ARBA" id="ARBA00023315"/>
    </source>
</evidence>
<feature type="binding site" evidence="9">
    <location>
        <position position="405"/>
    </location>
    <ligand>
        <name>substrate</name>
    </ligand>
</feature>
<comment type="function">
    <text evidence="9">Catalyzes two activities which are involved in the cyclic version of arginine biosynthesis: the synthesis of N-acetylglutamate from glutamate and acetyl-CoA as the acetyl donor, and of ornithine by transacetylation between N(2)-acetylornithine and glutamate.</text>
</comment>
<keyword evidence="9" id="KW-0511">Multifunctional enzyme</keyword>
<comment type="catalytic activity">
    <reaction evidence="9">
        <text>L-glutamate + acetyl-CoA = N-acetyl-L-glutamate + CoA + H(+)</text>
        <dbReference type="Rhea" id="RHEA:24292"/>
        <dbReference type="ChEBI" id="CHEBI:15378"/>
        <dbReference type="ChEBI" id="CHEBI:29985"/>
        <dbReference type="ChEBI" id="CHEBI:44337"/>
        <dbReference type="ChEBI" id="CHEBI:57287"/>
        <dbReference type="ChEBI" id="CHEBI:57288"/>
        <dbReference type="EC" id="2.3.1.1"/>
    </reaction>
</comment>
<dbReference type="GO" id="GO:0004042">
    <property type="term" value="F:L-glutamate N-acetyltransferase activity"/>
    <property type="evidence" value="ECO:0007669"/>
    <property type="project" value="UniProtKB-UniRule"/>
</dbReference>
<keyword evidence="4 9" id="KW-0028">Amino-acid biosynthesis</keyword>
<dbReference type="GO" id="GO:0006592">
    <property type="term" value="P:ornithine biosynthetic process"/>
    <property type="evidence" value="ECO:0007669"/>
    <property type="project" value="TreeGrafter"/>
</dbReference>
<name>B0C1W7_ACAM1</name>
<feature type="binding site" evidence="9">
    <location>
        <position position="181"/>
    </location>
    <ligand>
        <name>substrate</name>
    </ligand>
</feature>
<dbReference type="AlphaFoldDB" id="B0C1W7"/>
<comment type="similarity">
    <text evidence="1 9">Belongs to the ArgJ family.</text>
</comment>
<organism evidence="10 11">
    <name type="scientific">Acaryochloris marina (strain MBIC 11017)</name>
    <dbReference type="NCBI Taxonomy" id="329726"/>
    <lineage>
        <taxon>Bacteria</taxon>
        <taxon>Bacillati</taxon>
        <taxon>Cyanobacteriota</taxon>
        <taxon>Cyanophyceae</taxon>
        <taxon>Acaryochloridales</taxon>
        <taxon>Acaryochloridaceae</taxon>
        <taxon>Acaryochloris</taxon>
    </lineage>
</organism>
<dbReference type="Gene3D" id="3.60.70.12">
    <property type="entry name" value="L-amino peptidase D-ALA esterase/amidase"/>
    <property type="match status" value="1"/>
</dbReference>
<accession>B0C1W7</accession>
<dbReference type="EMBL" id="CP000828">
    <property type="protein sequence ID" value="ABW26133.1"/>
    <property type="molecule type" value="Genomic_DNA"/>
</dbReference>
<dbReference type="EC" id="2.3.1.1" evidence="9"/>
<protein>
    <recommendedName>
        <fullName evidence="9">Arginine biosynthesis bifunctional protein ArgJ</fullName>
    </recommendedName>
    <domain>
        <recommendedName>
            <fullName evidence="9">Glutamate N-acetyltransferase</fullName>
            <ecNumber evidence="9">2.3.1.35</ecNumber>
        </recommendedName>
        <alternativeName>
            <fullName evidence="9">Ornithine acetyltransferase</fullName>
            <shortName evidence="9">OATase</shortName>
        </alternativeName>
        <alternativeName>
            <fullName evidence="9">Ornithine transacetylase</fullName>
        </alternativeName>
    </domain>
    <domain>
        <recommendedName>
            <fullName evidence="9">Amino-acid acetyltransferase</fullName>
            <ecNumber evidence="9">2.3.1.1</ecNumber>
        </recommendedName>
        <alternativeName>
            <fullName evidence="9">N-acetylglutamate synthase</fullName>
            <shortName evidence="9">AGSase</shortName>
        </alternativeName>
    </domain>
    <component>
        <recommendedName>
            <fullName evidence="9">Arginine biosynthesis bifunctional protein ArgJ alpha chain</fullName>
        </recommendedName>
    </component>
    <component>
        <recommendedName>
            <fullName evidence="9">Arginine biosynthesis bifunctional protein ArgJ beta chain</fullName>
        </recommendedName>
    </component>
</protein>
<gene>
    <name evidence="9 10" type="primary">argJ</name>
    <name evidence="10" type="ordered locus">AM1_1094</name>
</gene>
<evidence type="ECO:0000256" key="2">
    <source>
        <dbReference type="ARBA" id="ARBA00011475"/>
    </source>
</evidence>
<evidence type="ECO:0000256" key="6">
    <source>
        <dbReference type="ARBA" id="ARBA00022813"/>
    </source>
</evidence>
<feature type="site" description="Cleavage; by autolysis" evidence="9">
    <location>
        <begin position="191"/>
        <end position="192"/>
    </location>
</feature>
<dbReference type="SUPFAM" id="SSF56266">
    <property type="entry name" value="DmpA/ArgJ-like"/>
    <property type="match status" value="1"/>
</dbReference>
<reference evidence="10 11" key="1">
    <citation type="journal article" date="2008" name="Proc. Natl. Acad. Sci. U.S.A.">
        <title>Niche adaptation and genome expansion in the chlorophyll d-producing cyanobacterium Acaryochloris marina.</title>
        <authorList>
            <person name="Swingley W.D."/>
            <person name="Chen M."/>
            <person name="Cheung P.C."/>
            <person name="Conrad A.L."/>
            <person name="Dejesa L.C."/>
            <person name="Hao J."/>
            <person name="Honchak B.M."/>
            <person name="Karbach L.E."/>
            <person name="Kurdoglu A."/>
            <person name="Lahiri S."/>
            <person name="Mastrian S.D."/>
            <person name="Miyashita H."/>
            <person name="Page L."/>
            <person name="Ramakrishna P."/>
            <person name="Satoh S."/>
            <person name="Sattley W.M."/>
            <person name="Shimada Y."/>
            <person name="Taylor H.L."/>
            <person name="Tomo T."/>
            <person name="Tsuchiya T."/>
            <person name="Wang Z.T."/>
            <person name="Raymond J."/>
            <person name="Mimuro M."/>
            <person name="Blankenship R.E."/>
            <person name="Touchman J.W."/>
        </authorList>
    </citation>
    <scope>NUCLEOTIDE SEQUENCE [LARGE SCALE GENOMIC DNA]</scope>
    <source>
        <strain evidence="11">MBIC 11017</strain>
    </source>
</reference>
<dbReference type="FunFam" id="3.10.20.340:FF:000001">
    <property type="entry name" value="Arginine biosynthesis bifunctional protein ArgJ, chloroplastic"/>
    <property type="match status" value="1"/>
</dbReference>
<comment type="pathway">
    <text evidence="9">Amino-acid biosynthesis; L-arginine biosynthesis; L-ornithine and N-acetyl-L-glutamate from L-glutamate and N(2)-acetyl-L-ornithine (cyclic): step 1/1.</text>
</comment>
<keyword evidence="6 9" id="KW-0068">Autocatalytic cleavage</keyword>
<evidence type="ECO:0000256" key="1">
    <source>
        <dbReference type="ARBA" id="ARBA00006774"/>
    </source>
</evidence>
<dbReference type="HOGENOM" id="CLU_027172_1_0_3"/>
<feature type="binding site" evidence="9">
    <location>
        <position position="278"/>
    </location>
    <ligand>
        <name>substrate</name>
    </ligand>
</feature>
<dbReference type="UniPathway" id="UPA00068">
    <property type="reaction ID" value="UER00106"/>
</dbReference>
<comment type="subunit">
    <text evidence="2 9">Heterotetramer of two alpha and two beta chains.</text>
</comment>
<dbReference type="OrthoDB" id="9804242at2"/>
<dbReference type="RefSeq" id="WP_012161687.1">
    <property type="nucleotide sequence ID" value="NC_009925.1"/>
</dbReference>
<dbReference type="Gene3D" id="3.10.20.340">
    <property type="entry name" value="ArgJ beta chain, C-terminal domain"/>
    <property type="match status" value="1"/>
</dbReference>
<feature type="chain" id="PRO_5023318541" description="Arginine biosynthesis bifunctional protein ArgJ alpha chain" evidence="9">
    <location>
        <begin position="1"/>
        <end position="191"/>
    </location>
</feature>
<evidence type="ECO:0000256" key="5">
    <source>
        <dbReference type="ARBA" id="ARBA00022679"/>
    </source>
</evidence>
<keyword evidence="5 9" id="KW-0808">Transferase</keyword>
<evidence type="ECO:0000256" key="3">
    <source>
        <dbReference type="ARBA" id="ARBA00022571"/>
    </source>
</evidence>
<dbReference type="GO" id="GO:0005737">
    <property type="term" value="C:cytoplasm"/>
    <property type="evidence" value="ECO:0007669"/>
    <property type="project" value="UniProtKB-SubCell"/>
</dbReference>
<evidence type="ECO:0000256" key="4">
    <source>
        <dbReference type="ARBA" id="ARBA00022605"/>
    </source>
</evidence>
<comment type="subcellular location">
    <subcellularLocation>
        <location evidence="9">Cytoplasm</location>
    </subcellularLocation>
</comment>
<feature type="site" description="Involved in the stabilization of negative charge on the oxyanion by the formation of the oxyanion hole" evidence="9">
    <location>
        <position position="118"/>
    </location>
</feature>
<dbReference type="Pfam" id="PF01960">
    <property type="entry name" value="ArgJ"/>
    <property type="match status" value="1"/>
</dbReference>
<dbReference type="EC" id="2.3.1.35" evidence="9"/>
<dbReference type="PANTHER" id="PTHR23100:SF0">
    <property type="entry name" value="ARGININE BIOSYNTHESIS BIFUNCTIONAL PROTEIN ARGJ, MITOCHONDRIAL"/>
    <property type="match status" value="1"/>
</dbReference>
<keyword evidence="9" id="KW-0963">Cytoplasm</keyword>
<keyword evidence="3 9" id="KW-0055">Arginine biosynthesis</keyword>
<dbReference type="HAMAP" id="MF_01106">
    <property type="entry name" value="ArgJ"/>
    <property type="match status" value="1"/>
</dbReference>
<dbReference type="KEGG" id="amr:AM1_1094"/>
<dbReference type="GO" id="GO:0006526">
    <property type="term" value="P:L-arginine biosynthetic process"/>
    <property type="evidence" value="ECO:0007669"/>
    <property type="project" value="UniProtKB-UniRule"/>
</dbReference>
<comment type="pathway">
    <text evidence="9">Amino-acid biosynthesis; L-arginine biosynthesis; N(2)-acetyl-L-ornithine from L-glutamate: step 1/4.</text>
</comment>
<keyword evidence="11" id="KW-1185">Reference proteome</keyword>
<feature type="binding site" evidence="9">
    <location>
        <position position="155"/>
    </location>
    <ligand>
        <name>substrate</name>
    </ligand>
</feature>
<keyword evidence="7 9" id="KW-0012">Acyltransferase</keyword>
<evidence type="ECO:0000256" key="8">
    <source>
        <dbReference type="ARBA" id="ARBA00049439"/>
    </source>
</evidence>
<feature type="site" description="Involved in the stabilization of negative charge on the oxyanion by the formation of the oxyanion hole" evidence="9">
    <location>
        <position position="119"/>
    </location>
</feature>
<dbReference type="GO" id="GO:0004358">
    <property type="term" value="F:L-glutamate N-acetyltransferase activity, acting on acetyl-L-ornithine as donor"/>
    <property type="evidence" value="ECO:0007669"/>
    <property type="project" value="UniProtKB-UniRule"/>
</dbReference>
<dbReference type="NCBIfam" id="TIGR00120">
    <property type="entry name" value="ArgJ"/>
    <property type="match status" value="1"/>
</dbReference>
<dbReference type="InterPro" id="IPR042195">
    <property type="entry name" value="ArgJ_beta_C"/>
</dbReference>
<dbReference type="STRING" id="329726.AM1_1094"/>
<feature type="chain" id="PRO_5023318540" description="Arginine biosynthesis bifunctional protein ArgJ beta chain" evidence="9">
    <location>
        <begin position="192"/>
        <end position="405"/>
    </location>
</feature>
<evidence type="ECO:0000256" key="9">
    <source>
        <dbReference type="HAMAP-Rule" id="MF_01106"/>
    </source>
</evidence>
<dbReference type="PANTHER" id="PTHR23100">
    <property type="entry name" value="ARGININE BIOSYNTHESIS BIFUNCTIONAL PROTEIN ARGJ"/>
    <property type="match status" value="1"/>
</dbReference>
<dbReference type="InterPro" id="IPR002813">
    <property type="entry name" value="Arg_biosynth_ArgJ"/>
</dbReference>
<dbReference type="CDD" id="cd02152">
    <property type="entry name" value="OAT"/>
    <property type="match status" value="1"/>
</dbReference>
<comment type="catalytic activity">
    <reaction evidence="8 9">
        <text>N(2)-acetyl-L-ornithine + L-glutamate = N-acetyl-L-glutamate + L-ornithine</text>
        <dbReference type="Rhea" id="RHEA:15349"/>
        <dbReference type="ChEBI" id="CHEBI:29985"/>
        <dbReference type="ChEBI" id="CHEBI:44337"/>
        <dbReference type="ChEBI" id="CHEBI:46911"/>
        <dbReference type="ChEBI" id="CHEBI:57805"/>
        <dbReference type="EC" id="2.3.1.35"/>
    </reaction>
</comment>
<dbReference type="InterPro" id="IPR016117">
    <property type="entry name" value="ArgJ-like_dom_sf"/>
</dbReference>
<dbReference type="MEROPS" id="T05.002"/>
<dbReference type="FunFam" id="3.60.70.12:FF:000001">
    <property type="entry name" value="Arginine biosynthesis bifunctional protein ArgJ, chloroplastic"/>
    <property type="match status" value="1"/>
</dbReference>
<feature type="binding site" evidence="9">
    <location>
        <position position="400"/>
    </location>
    <ligand>
        <name>substrate</name>
    </ligand>
</feature>
<evidence type="ECO:0000313" key="11">
    <source>
        <dbReference type="Proteomes" id="UP000000268"/>
    </source>
</evidence>